<gene>
    <name evidence="4" type="ORF">OFUS_LOCUS11961</name>
</gene>
<feature type="chain" id="PRO_5043837523" evidence="3">
    <location>
        <begin position="23"/>
        <end position="315"/>
    </location>
</feature>
<evidence type="ECO:0000313" key="4">
    <source>
        <dbReference type="EMBL" id="CAH1785983.1"/>
    </source>
</evidence>
<feature type="compositionally biased region" description="Basic and acidic residues" evidence="1">
    <location>
        <begin position="214"/>
        <end position="224"/>
    </location>
</feature>
<evidence type="ECO:0000256" key="3">
    <source>
        <dbReference type="SAM" id="SignalP"/>
    </source>
</evidence>
<feature type="compositionally biased region" description="Basic and acidic residues" evidence="1">
    <location>
        <begin position="164"/>
        <end position="175"/>
    </location>
</feature>
<keyword evidence="5" id="KW-1185">Reference proteome</keyword>
<feature type="compositionally biased region" description="Basic residues" evidence="1">
    <location>
        <begin position="290"/>
        <end position="303"/>
    </location>
</feature>
<keyword evidence="2" id="KW-0472">Membrane</keyword>
<evidence type="ECO:0000313" key="5">
    <source>
        <dbReference type="Proteomes" id="UP000749559"/>
    </source>
</evidence>
<feature type="region of interest" description="Disordered" evidence="1">
    <location>
        <begin position="155"/>
        <end position="315"/>
    </location>
</feature>
<keyword evidence="2" id="KW-0812">Transmembrane</keyword>
<keyword evidence="2" id="KW-1133">Transmembrane helix</keyword>
<dbReference type="OrthoDB" id="6379279at2759"/>
<protein>
    <submittedName>
        <fullName evidence="4">Uncharacterized protein</fullName>
    </submittedName>
</protein>
<feature type="signal peptide" evidence="3">
    <location>
        <begin position="1"/>
        <end position="22"/>
    </location>
</feature>
<feature type="transmembrane region" description="Helical" evidence="2">
    <location>
        <begin position="72"/>
        <end position="92"/>
    </location>
</feature>
<name>A0A8J1XWJ0_OWEFU</name>
<dbReference type="EMBL" id="CAIIXF020000006">
    <property type="protein sequence ID" value="CAH1785983.1"/>
    <property type="molecule type" value="Genomic_DNA"/>
</dbReference>
<dbReference type="AlphaFoldDB" id="A0A8J1XWJ0"/>
<evidence type="ECO:0000256" key="1">
    <source>
        <dbReference type="SAM" id="MobiDB-lite"/>
    </source>
</evidence>
<dbReference type="Proteomes" id="UP000749559">
    <property type="component" value="Unassembled WGS sequence"/>
</dbReference>
<comment type="caution">
    <text evidence="4">The sequence shown here is derived from an EMBL/GenBank/DDBJ whole genome shotgun (WGS) entry which is preliminary data.</text>
</comment>
<keyword evidence="3" id="KW-0732">Signal</keyword>
<sequence>MERTKDWLLLIPIVLEMGTTESKTCLKDESLGDQLDINLYECNDPWATECCVVDNEPDCCQSESIKNLLEQLQLWGSIVGVIVAVAIIYICWRKDNFCGTKKTLKEKLKDCCSGRNKKAVNSTEKTEFTRFEHTEFTPSVTPDVNLTNMTTVQSSPTNGNMIHTDVHHDTTHTNEKLTNYDNGINDLDARPSTSRHNDVLSVENSKRGSAGSHHFSDDSHESKQSDTALIKQNKYNDSIEMQDMGGSRTDLPAKTAKKKGKSAGGKKNGTAKSRAEPELKTEDEEEKPLKPNKLKKKKSKKGALSKTTSFPNVEV</sequence>
<reference evidence="4" key="1">
    <citation type="submission" date="2022-03" db="EMBL/GenBank/DDBJ databases">
        <authorList>
            <person name="Martin C."/>
        </authorList>
    </citation>
    <scope>NUCLEOTIDE SEQUENCE</scope>
</reference>
<evidence type="ECO:0000256" key="2">
    <source>
        <dbReference type="SAM" id="Phobius"/>
    </source>
</evidence>
<proteinExistence type="predicted"/>
<organism evidence="4 5">
    <name type="scientific">Owenia fusiformis</name>
    <name type="common">Polychaete worm</name>
    <dbReference type="NCBI Taxonomy" id="6347"/>
    <lineage>
        <taxon>Eukaryota</taxon>
        <taxon>Metazoa</taxon>
        <taxon>Spiralia</taxon>
        <taxon>Lophotrochozoa</taxon>
        <taxon>Annelida</taxon>
        <taxon>Polychaeta</taxon>
        <taxon>Sedentaria</taxon>
        <taxon>Canalipalpata</taxon>
        <taxon>Sabellida</taxon>
        <taxon>Oweniida</taxon>
        <taxon>Oweniidae</taxon>
        <taxon>Owenia</taxon>
    </lineage>
</organism>
<accession>A0A8J1XWJ0</accession>